<dbReference type="CDD" id="cd00822">
    <property type="entry name" value="TopoII_Trans_DNA_gyrase"/>
    <property type="match status" value="1"/>
</dbReference>
<dbReference type="SUPFAM" id="SSF55874">
    <property type="entry name" value="ATPase domain of HSP90 chaperone/DNA topoisomerase II/histidine kinase"/>
    <property type="match status" value="1"/>
</dbReference>
<gene>
    <name evidence="11 13" type="primary">gyrB</name>
    <name evidence="13" type="ORF">RISW2_22790</name>
</gene>
<feature type="binding site" evidence="11">
    <location>
        <position position="506"/>
    </location>
    <ligand>
        <name>Mg(2+)</name>
        <dbReference type="ChEBI" id="CHEBI:18420"/>
        <label>2</label>
    </ligand>
</feature>
<evidence type="ECO:0000256" key="10">
    <source>
        <dbReference type="ARBA" id="ARBA00023235"/>
    </source>
</evidence>
<dbReference type="PANTHER" id="PTHR45866:SF1">
    <property type="entry name" value="DNA GYRASE SUBUNIT B, MITOCHONDRIAL"/>
    <property type="match status" value="1"/>
</dbReference>
<dbReference type="InterPro" id="IPR014721">
    <property type="entry name" value="Ribsml_uS5_D2-typ_fold_subgr"/>
</dbReference>
<comment type="subcellular location">
    <subcellularLocation>
        <location evidence="11">Cytoplasm</location>
    </subcellularLocation>
</comment>
<name>X7F9X7_9RHOB</name>
<dbReference type="InterPro" id="IPR049353">
    <property type="entry name" value="GyrB_hook"/>
</dbReference>
<dbReference type="PROSITE" id="PS50880">
    <property type="entry name" value="TOPRIM"/>
    <property type="match status" value="1"/>
</dbReference>
<dbReference type="STRING" id="1449351.RISW2_22790"/>
<reference evidence="13 14" key="1">
    <citation type="submission" date="2014-01" db="EMBL/GenBank/DDBJ databases">
        <title>Roseivivax isoporae LMG 25204 Genome Sequencing.</title>
        <authorList>
            <person name="Lai Q."/>
            <person name="Li G."/>
            <person name="Shao Z."/>
        </authorList>
    </citation>
    <scope>NUCLEOTIDE SEQUENCE [LARGE SCALE GENOMIC DNA]</scope>
    <source>
        <strain evidence="13 14">LMG 25204</strain>
    </source>
</reference>
<comment type="miscellaneous">
    <text evidence="11">Few gyrases are as efficient as E.coli at forming negative supercoils. Not all organisms have 2 type II topoisomerases; in organisms with a single type II topoisomerase this enzyme also has to decatenate newly replicated chromosomes.</text>
</comment>
<dbReference type="Pfam" id="PF00986">
    <property type="entry name" value="DNA_gyraseB_C"/>
    <property type="match status" value="1"/>
</dbReference>
<dbReference type="InterPro" id="IPR000565">
    <property type="entry name" value="Topo_IIA_B"/>
</dbReference>
<comment type="caution">
    <text evidence="13">The sequence shown here is derived from an EMBL/GenBank/DDBJ whole genome shotgun (WGS) entry which is preliminary data.</text>
</comment>
<dbReference type="InterPro" id="IPR013506">
    <property type="entry name" value="Topo_IIA_bsu_dom2"/>
</dbReference>
<dbReference type="NCBIfam" id="TIGR01059">
    <property type="entry name" value="gyrB"/>
    <property type="match status" value="1"/>
</dbReference>
<keyword evidence="14" id="KW-1185">Reference proteome</keyword>
<dbReference type="CDD" id="cd16928">
    <property type="entry name" value="HATPase_GyrB-like"/>
    <property type="match status" value="1"/>
</dbReference>
<evidence type="ECO:0000256" key="1">
    <source>
        <dbReference type="ARBA" id="ARBA00000185"/>
    </source>
</evidence>
<dbReference type="InterPro" id="IPR018522">
    <property type="entry name" value="TopoIIA_CS"/>
</dbReference>
<dbReference type="GO" id="GO:0006261">
    <property type="term" value="P:DNA-templated DNA replication"/>
    <property type="evidence" value="ECO:0007669"/>
    <property type="project" value="UniProtKB-UniRule"/>
</dbReference>
<dbReference type="NCBIfam" id="NF004189">
    <property type="entry name" value="PRK05644.1"/>
    <property type="match status" value="1"/>
</dbReference>
<dbReference type="Pfam" id="PF02518">
    <property type="entry name" value="HATPase_c"/>
    <property type="match status" value="1"/>
</dbReference>
<evidence type="ECO:0000256" key="7">
    <source>
        <dbReference type="ARBA" id="ARBA00022842"/>
    </source>
</evidence>
<dbReference type="EMBL" id="JAME01000008">
    <property type="protein sequence ID" value="ETX29712.1"/>
    <property type="molecule type" value="Genomic_DNA"/>
</dbReference>
<evidence type="ECO:0000256" key="9">
    <source>
        <dbReference type="ARBA" id="ARBA00023125"/>
    </source>
</evidence>
<dbReference type="Pfam" id="PF00204">
    <property type="entry name" value="DNA_gyraseB"/>
    <property type="match status" value="1"/>
</dbReference>
<keyword evidence="10 11" id="KW-0413">Isomerase</keyword>
<dbReference type="InterPro" id="IPR020568">
    <property type="entry name" value="Ribosomal_Su5_D2-typ_SF"/>
</dbReference>
<keyword evidence="9" id="KW-0238">DNA-binding</keyword>
<feature type="site" description="Interaction with DNA" evidence="11">
    <location>
        <position position="460"/>
    </location>
</feature>
<dbReference type="AlphaFoldDB" id="X7F9X7"/>
<organism evidence="13 14">
    <name type="scientific">Roseivivax isoporae LMG 25204</name>
    <dbReference type="NCBI Taxonomy" id="1449351"/>
    <lineage>
        <taxon>Bacteria</taxon>
        <taxon>Pseudomonadati</taxon>
        <taxon>Pseudomonadota</taxon>
        <taxon>Alphaproteobacteria</taxon>
        <taxon>Rhodobacterales</taxon>
        <taxon>Roseobacteraceae</taxon>
        <taxon>Roseivivax</taxon>
    </lineage>
</organism>
<dbReference type="GO" id="GO:0005737">
    <property type="term" value="C:cytoplasm"/>
    <property type="evidence" value="ECO:0007669"/>
    <property type="project" value="UniProtKB-SubCell"/>
</dbReference>
<dbReference type="eggNOG" id="COG0187">
    <property type="taxonomic scope" value="Bacteria"/>
</dbReference>
<evidence type="ECO:0000313" key="14">
    <source>
        <dbReference type="Proteomes" id="UP000023430"/>
    </source>
</evidence>
<dbReference type="GO" id="GO:0003918">
    <property type="term" value="F:DNA topoisomerase type II (double strand cut, ATP-hydrolyzing) activity"/>
    <property type="evidence" value="ECO:0007669"/>
    <property type="project" value="UniProtKB-UniRule"/>
</dbReference>
<evidence type="ECO:0000313" key="13">
    <source>
        <dbReference type="EMBL" id="ETX29712.1"/>
    </source>
</evidence>
<dbReference type="SUPFAM" id="SSF56719">
    <property type="entry name" value="Type II DNA topoisomerase"/>
    <property type="match status" value="1"/>
</dbReference>
<feature type="binding site" evidence="11">
    <location>
        <position position="432"/>
    </location>
    <ligand>
        <name>Mg(2+)</name>
        <dbReference type="ChEBI" id="CHEBI:18420"/>
        <label>1</label>
        <note>catalytic</note>
    </ligand>
</feature>
<keyword evidence="4 11" id="KW-0479">Metal-binding</keyword>
<dbReference type="SMART" id="SM00433">
    <property type="entry name" value="TOP2c"/>
    <property type="match status" value="1"/>
</dbReference>
<dbReference type="RefSeq" id="WP_043768558.1">
    <property type="nucleotide sequence ID" value="NZ_JAME01000008.1"/>
</dbReference>
<dbReference type="InterPro" id="IPR003594">
    <property type="entry name" value="HATPase_dom"/>
</dbReference>
<dbReference type="CDD" id="cd03366">
    <property type="entry name" value="TOPRIM_TopoIIA_GyrB"/>
    <property type="match status" value="1"/>
</dbReference>
<dbReference type="Pfam" id="PF21249">
    <property type="entry name" value="GyrB_hook"/>
    <property type="match status" value="1"/>
</dbReference>
<dbReference type="Gene3D" id="3.30.565.10">
    <property type="entry name" value="Histidine kinase-like ATPase, C-terminal domain"/>
    <property type="match status" value="1"/>
</dbReference>
<dbReference type="GO" id="GO:0046872">
    <property type="term" value="F:metal ion binding"/>
    <property type="evidence" value="ECO:0007669"/>
    <property type="project" value="UniProtKB-KW"/>
</dbReference>
<dbReference type="GO" id="GO:0003677">
    <property type="term" value="F:DNA binding"/>
    <property type="evidence" value="ECO:0007669"/>
    <property type="project" value="UniProtKB-KW"/>
</dbReference>
<evidence type="ECO:0000256" key="6">
    <source>
        <dbReference type="ARBA" id="ARBA00022840"/>
    </source>
</evidence>
<dbReference type="SUPFAM" id="SSF54211">
    <property type="entry name" value="Ribosomal protein S5 domain 2-like"/>
    <property type="match status" value="1"/>
</dbReference>
<keyword evidence="6 11" id="KW-0067">ATP-binding</keyword>
<dbReference type="InterPro" id="IPR011557">
    <property type="entry name" value="GyrB"/>
</dbReference>
<keyword evidence="5 11" id="KW-0547">Nucleotide-binding</keyword>
<dbReference type="Gene3D" id="3.30.230.10">
    <property type="match status" value="1"/>
</dbReference>
<dbReference type="EC" id="5.6.2.2" evidence="11"/>
<dbReference type="InterPro" id="IPR013759">
    <property type="entry name" value="Topo_IIA_B_C"/>
</dbReference>
<feature type="binding site" evidence="11">
    <location>
        <position position="508"/>
    </location>
    <ligand>
        <name>Mg(2+)</name>
        <dbReference type="ChEBI" id="CHEBI:18420"/>
        <label>2</label>
    </ligand>
</feature>
<evidence type="ECO:0000256" key="8">
    <source>
        <dbReference type="ARBA" id="ARBA00023029"/>
    </source>
</evidence>
<evidence type="ECO:0000256" key="11">
    <source>
        <dbReference type="HAMAP-Rule" id="MF_01898"/>
    </source>
</evidence>
<feature type="site" description="Interaction with DNA" evidence="11">
    <location>
        <position position="457"/>
    </location>
</feature>
<dbReference type="PROSITE" id="PS00177">
    <property type="entry name" value="TOPOISOMERASE_II"/>
    <property type="match status" value="1"/>
</dbReference>
<comment type="function">
    <text evidence="11">A type II topoisomerase that negatively supercoils closed circular double-stranded (ds) DNA in an ATP-dependent manner to modulate DNA topology and maintain chromosomes in an underwound state. Negative supercoiling favors strand separation, and DNA replication, transcription, recombination and repair, all of which involve strand separation. Also able to catalyze the interconversion of other topological isomers of dsDNA rings, including catenanes and knotted rings. Type II topoisomerases break and join 2 DNA strands simultaneously in an ATP-dependent manner.</text>
</comment>
<dbReference type="InterPro" id="IPR006171">
    <property type="entry name" value="TOPRIM_dom"/>
</dbReference>
<keyword evidence="8 11" id="KW-0799">Topoisomerase</keyword>
<feature type="binding site" evidence="11">
    <location>
        <position position="506"/>
    </location>
    <ligand>
        <name>Mg(2+)</name>
        <dbReference type="ChEBI" id="CHEBI:18420"/>
        <label>1</label>
        <note>catalytic</note>
    </ligand>
</feature>
<sequence>MAEEARNTDEYGAGSIKVLKGLEAVRKRPGMYIGDTDDGSGLHHMVYEVVDNGIDEALAGHATRVTVRIHADSSVSVTDNGRGIPVDIHEEEGVSAAEVIMTQLHAGGKFDQNSYKVSGGLHGVGVSVVNALSDWLELRIWRNGREHYARFERGDTVEHLRDVGDANGQQGTQVRFLASTTTFSNLDYDFHTLEKRLRELAFLNSGVRIVLEDERPAEPLKMELFYEGGVREFVKYLDRSKHPMMPEPIYMTGERDGIGVEIAMWWNDSYHETVLPFTNNIPQRDGGTHMAGFRGALTRTLTRYAQDSGIAKREKVSFTGDDAREGLTCVLSVKVPDPKFSSQTKDKLVSSEVRPAVESMMNEKLSEWFEENPSEAKTIVGKIVEAALAREAARKARELTRRKTAMDVNYLAGKLKDCSEKDPSKTELFIVEGDSAGGSAQTGRDRGTQAILPLKGKILNVERARFDRMLSSQEIGNLVMALGTGIGRDEFDISKLRYHKIVLMTDADVDGAHIRTLLLTFFYRQMPQLIEDGYLYIAQPPLYKVTRGKSEVYLKDQGALEDYLIQQGTEGALLVQGNGEEITGQDLVRVVEEARSLKRVLDAFPTHYPRHILEQAAIAGAFVPGAVDSDLQGVADKVAERLDLIALEYEKGWQGRITQDRGIRLARILRGVEEVRTLDGTMLRSGEARKTGSFTKALQAVYEAPAHLARKDRRQAIYGPLDLLKAILEEGEKGNQLQRYKGLGEMNPGQLWETTLDPDARTLLRVEIDDMTEADDLFTKLMGDVVEPRREFIQQNALSVENLDF</sequence>
<keyword evidence="7 11" id="KW-0460">Magnesium</keyword>
<dbReference type="InterPro" id="IPR002288">
    <property type="entry name" value="DNA_gyrase_B_C"/>
</dbReference>
<dbReference type="FunFam" id="3.30.230.10:FF:000005">
    <property type="entry name" value="DNA gyrase subunit B"/>
    <property type="match status" value="1"/>
</dbReference>
<keyword evidence="3 11" id="KW-0963">Cytoplasm</keyword>
<dbReference type="Proteomes" id="UP000023430">
    <property type="component" value="Unassembled WGS sequence"/>
</dbReference>
<dbReference type="InterPro" id="IPR013760">
    <property type="entry name" value="Topo_IIA-like_dom_sf"/>
</dbReference>
<dbReference type="GO" id="GO:0005524">
    <property type="term" value="F:ATP binding"/>
    <property type="evidence" value="ECO:0007669"/>
    <property type="project" value="UniProtKB-UniRule"/>
</dbReference>
<evidence type="ECO:0000256" key="5">
    <source>
        <dbReference type="ARBA" id="ARBA00022741"/>
    </source>
</evidence>
<feature type="domain" description="Toprim" evidence="12">
    <location>
        <begin position="426"/>
        <end position="541"/>
    </location>
</feature>
<dbReference type="FunFam" id="3.30.565.10:FF:000002">
    <property type="entry name" value="DNA gyrase subunit B"/>
    <property type="match status" value="1"/>
</dbReference>
<dbReference type="NCBIfam" id="NF011501">
    <property type="entry name" value="PRK14939.1"/>
    <property type="match status" value="1"/>
</dbReference>
<dbReference type="PRINTS" id="PR00418">
    <property type="entry name" value="TPI2FAMILY"/>
</dbReference>
<dbReference type="PATRIC" id="fig|1449351.3.peg.1498"/>
<dbReference type="HAMAP" id="MF_01898">
    <property type="entry name" value="GyrB"/>
    <property type="match status" value="1"/>
</dbReference>
<evidence type="ECO:0000256" key="3">
    <source>
        <dbReference type="ARBA" id="ARBA00022490"/>
    </source>
</evidence>
<comment type="similarity">
    <text evidence="2 11">Belongs to the type II topoisomerase GyrB family.</text>
</comment>
<dbReference type="Gene3D" id="3.40.50.670">
    <property type="match status" value="2"/>
</dbReference>
<proteinExistence type="inferred from homology"/>
<dbReference type="GO" id="GO:0005694">
    <property type="term" value="C:chromosome"/>
    <property type="evidence" value="ECO:0007669"/>
    <property type="project" value="InterPro"/>
</dbReference>
<dbReference type="SMART" id="SM00387">
    <property type="entry name" value="HATPase_c"/>
    <property type="match status" value="1"/>
</dbReference>
<comment type="cofactor">
    <cofactor evidence="11">
        <name>Mg(2+)</name>
        <dbReference type="ChEBI" id="CHEBI:18420"/>
    </cofactor>
    <cofactor evidence="11">
        <name>Mn(2+)</name>
        <dbReference type="ChEBI" id="CHEBI:29035"/>
    </cofactor>
    <cofactor evidence="11">
        <name>Ca(2+)</name>
        <dbReference type="ChEBI" id="CHEBI:29108"/>
    </cofactor>
    <text evidence="11">Binds two Mg(2+) per subunit. The magnesium ions form salt bridges with both the protein and the DNA. Can also accept other divalent metal cations, such as Mn(2+) or Ca(2+).</text>
</comment>
<dbReference type="OrthoDB" id="9802808at2"/>
<dbReference type="PRINTS" id="PR01159">
    <property type="entry name" value="DNAGYRASEB"/>
</dbReference>
<dbReference type="GO" id="GO:0006265">
    <property type="term" value="P:DNA topological change"/>
    <property type="evidence" value="ECO:0007669"/>
    <property type="project" value="UniProtKB-UniRule"/>
</dbReference>
<comment type="catalytic activity">
    <reaction evidence="1 11">
        <text>ATP-dependent breakage, passage and rejoining of double-stranded DNA.</text>
        <dbReference type="EC" id="5.6.2.2"/>
    </reaction>
</comment>
<dbReference type="FunFam" id="3.40.50.670:FF:000001">
    <property type="entry name" value="DNA topoisomerase 2"/>
    <property type="match status" value="1"/>
</dbReference>
<dbReference type="InterPro" id="IPR036890">
    <property type="entry name" value="HATPase_C_sf"/>
</dbReference>
<dbReference type="InterPro" id="IPR001241">
    <property type="entry name" value="Topo_IIA"/>
</dbReference>
<dbReference type="Pfam" id="PF01751">
    <property type="entry name" value="Toprim"/>
    <property type="match status" value="1"/>
</dbReference>
<evidence type="ECO:0000256" key="2">
    <source>
        <dbReference type="ARBA" id="ARBA00010708"/>
    </source>
</evidence>
<dbReference type="PANTHER" id="PTHR45866">
    <property type="entry name" value="DNA GYRASE/TOPOISOMERASE SUBUNIT B"/>
    <property type="match status" value="1"/>
</dbReference>
<evidence type="ECO:0000256" key="4">
    <source>
        <dbReference type="ARBA" id="ARBA00022723"/>
    </source>
</evidence>
<dbReference type="InterPro" id="IPR034160">
    <property type="entry name" value="TOPRIM_GyrB"/>
</dbReference>
<protein>
    <recommendedName>
        <fullName evidence="11">DNA gyrase subunit B</fullName>
        <ecNumber evidence="11">5.6.2.2</ecNumber>
    </recommendedName>
</protein>
<evidence type="ECO:0000259" key="12">
    <source>
        <dbReference type="PROSITE" id="PS50880"/>
    </source>
</evidence>
<accession>X7F9X7</accession>
<comment type="subunit">
    <text evidence="11">Heterotetramer, composed of two GyrA and two GyrB chains. In the heterotetramer, GyrA contains the active site tyrosine that forms a transient covalent intermediate with DNA, while GyrB binds cofactors and catalyzes ATP hydrolysis.</text>
</comment>